<keyword evidence="9" id="KW-1185">Reference proteome</keyword>
<protein>
    <recommendedName>
        <fullName evidence="1">Protein AF-9 homolog</fullName>
    </recommendedName>
</protein>
<dbReference type="AlphaFoldDB" id="A0A1E4TKK3"/>
<dbReference type="GO" id="GO:0035267">
    <property type="term" value="C:NuA4 histone acetyltransferase complex"/>
    <property type="evidence" value="ECO:0007669"/>
    <property type="project" value="EnsemblFungi"/>
</dbReference>
<evidence type="ECO:0000313" key="8">
    <source>
        <dbReference type="EMBL" id="ODV92286.1"/>
    </source>
</evidence>
<dbReference type="GO" id="GO:0031509">
    <property type="term" value="P:subtelomeric heterochromatin formation"/>
    <property type="evidence" value="ECO:0007669"/>
    <property type="project" value="EnsemblFungi"/>
</dbReference>
<keyword evidence="3" id="KW-0804">Transcription</keyword>
<evidence type="ECO:0000256" key="1">
    <source>
        <dbReference type="ARBA" id="ARBA00022408"/>
    </source>
</evidence>
<comment type="subcellular location">
    <subcellularLocation>
        <location evidence="5">Nucleus</location>
    </subcellularLocation>
</comment>
<dbReference type="InterPro" id="IPR005033">
    <property type="entry name" value="YEATS"/>
</dbReference>
<gene>
    <name evidence="8" type="ORF">CANCADRAFT_870</name>
</gene>
<feature type="domain" description="YEATS" evidence="7">
    <location>
        <begin position="5"/>
        <end position="154"/>
    </location>
</feature>
<feature type="coiled-coil region" evidence="6">
    <location>
        <begin position="170"/>
        <end position="218"/>
    </location>
</feature>
<dbReference type="GO" id="GO:0000781">
    <property type="term" value="C:chromosome, telomeric region"/>
    <property type="evidence" value="ECO:0007669"/>
    <property type="project" value="GOC"/>
</dbReference>
<dbReference type="Pfam" id="PF03366">
    <property type="entry name" value="YEATS"/>
    <property type="match status" value="1"/>
</dbReference>
<dbReference type="InterPro" id="IPR055129">
    <property type="entry name" value="YEATS_dom"/>
</dbReference>
<dbReference type="GO" id="GO:0006281">
    <property type="term" value="P:DNA repair"/>
    <property type="evidence" value="ECO:0007669"/>
    <property type="project" value="EnsemblFungi"/>
</dbReference>
<keyword evidence="2" id="KW-0805">Transcription regulation</keyword>
<evidence type="ECO:0000259" key="7">
    <source>
        <dbReference type="PROSITE" id="PS51037"/>
    </source>
</evidence>
<keyword evidence="4 5" id="KW-0539">Nucleus</keyword>
<dbReference type="PROSITE" id="PS51037">
    <property type="entry name" value="YEATS"/>
    <property type="match status" value="1"/>
</dbReference>
<evidence type="ECO:0000256" key="2">
    <source>
        <dbReference type="ARBA" id="ARBA00023015"/>
    </source>
</evidence>
<dbReference type="Gene3D" id="2.60.40.1970">
    <property type="entry name" value="YEATS domain"/>
    <property type="match status" value="1"/>
</dbReference>
<sequence>MSSKRLKNVSIARPFVYGNTASPLGTDRPASASPDHSHSWTVFVRGPNGENLDYFIKRVVFRLHETYPNSVRTIDQPPYEVTETGWGEFDINIRIYFNAVAGDKSITLYHRLKLHPYGEEANKVPPPPVVQSVIFDEVVFNEPTEELFNVLTSHKYGLPSRSTDRSKFSYQAENEEADRLAAAYDKVQAQLRIMREKIHQLEQRKKIMQEQQEKTKEDT</sequence>
<organism evidence="8 9">
    <name type="scientific">Tortispora caseinolytica NRRL Y-17796</name>
    <dbReference type="NCBI Taxonomy" id="767744"/>
    <lineage>
        <taxon>Eukaryota</taxon>
        <taxon>Fungi</taxon>
        <taxon>Dikarya</taxon>
        <taxon>Ascomycota</taxon>
        <taxon>Saccharomycotina</taxon>
        <taxon>Trigonopsidomycetes</taxon>
        <taxon>Trigonopsidales</taxon>
        <taxon>Trigonopsidaceae</taxon>
        <taxon>Tortispora</taxon>
    </lineage>
</organism>
<evidence type="ECO:0000313" key="9">
    <source>
        <dbReference type="Proteomes" id="UP000095023"/>
    </source>
</evidence>
<name>A0A1E4TKK3_9ASCO</name>
<dbReference type="GO" id="GO:0000812">
    <property type="term" value="C:Swr1 complex"/>
    <property type="evidence" value="ECO:0007669"/>
    <property type="project" value="EnsemblFungi"/>
</dbReference>
<dbReference type="CDD" id="cd16908">
    <property type="entry name" value="YEATS_Yaf9_like"/>
    <property type="match status" value="1"/>
</dbReference>
<dbReference type="PANTHER" id="PTHR47573:SF1">
    <property type="entry name" value="PROTEIN AF-9 HOMOLOG"/>
    <property type="match status" value="1"/>
</dbReference>
<dbReference type="EMBL" id="KV453841">
    <property type="protein sequence ID" value="ODV92286.1"/>
    <property type="molecule type" value="Genomic_DNA"/>
</dbReference>
<evidence type="ECO:0000256" key="5">
    <source>
        <dbReference type="PROSITE-ProRule" id="PRU00376"/>
    </source>
</evidence>
<evidence type="ECO:0000256" key="6">
    <source>
        <dbReference type="SAM" id="Coils"/>
    </source>
</evidence>
<evidence type="ECO:0000256" key="3">
    <source>
        <dbReference type="ARBA" id="ARBA00023163"/>
    </source>
</evidence>
<proteinExistence type="predicted"/>
<dbReference type="GO" id="GO:0006355">
    <property type="term" value="P:regulation of DNA-templated transcription"/>
    <property type="evidence" value="ECO:0007669"/>
    <property type="project" value="InterPro"/>
</dbReference>
<dbReference type="InterPro" id="IPR038704">
    <property type="entry name" value="YEAST_sf"/>
</dbReference>
<keyword evidence="6" id="KW-0175">Coiled coil</keyword>
<accession>A0A1E4TKK3</accession>
<dbReference type="PANTHER" id="PTHR47573">
    <property type="entry name" value="PROTEIN AF-9 HOMOLOG"/>
    <property type="match status" value="1"/>
</dbReference>
<dbReference type="OrthoDB" id="16041at2759"/>
<evidence type="ECO:0000256" key="4">
    <source>
        <dbReference type="ARBA" id="ARBA00023242"/>
    </source>
</evidence>
<reference evidence="9" key="1">
    <citation type="submission" date="2016-02" db="EMBL/GenBank/DDBJ databases">
        <title>Comparative genomics of biotechnologically important yeasts.</title>
        <authorList>
            <consortium name="DOE Joint Genome Institute"/>
            <person name="Riley R."/>
            <person name="Haridas S."/>
            <person name="Wolfe K.H."/>
            <person name="Lopes M.R."/>
            <person name="Hittinger C.T."/>
            <person name="Goker M."/>
            <person name="Salamov A."/>
            <person name="Wisecaver J."/>
            <person name="Long T.M."/>
            <person name="Aerts A.L."/>
            <person name="Barry K."/>
            <person name="Choi C."/>
            <person name="Clum A."/>
            <person name="Coughlan A.Y."/>
            <person name="Deshpande S."/>
            <person name="Douglass A.P."/>
            <person name="Hanson S.J."/>
            <person name="Klenk H.-P."/>
            <person name="Labutti K."/>
            <person name="Lapidus A."/>
            <person name="Lindquist E."/>
            <person name="Lipzen A."/>
            <person name="Meier-Kolthoff J.P."/>
            <person name="Ohm R.A."/>
            <person name="Otillar R.P."/>
            <person name="Pangilinan J."/>
            <person name="Peng Y."/>
            <person name="Rokas A."/>
            <person name="Rosa C.A."/>
            <person name="Scheuner C."/>
            <person name="Sibirny A.A."/>
            <person name="Slot J.C."/>
            <person name="Stielow J.B."/>
            <person name="Sun H."/>
            <person name="Kurtzman C.P."/>
            <person name="Blackwell M."/>
            <person name="Jeffries T.W."/>
            <person name="Grigoriev I.V."/>
        </authorList>
    </citation>
    <scope>NUCLEOTIDE SEQUENCE [LARGE SCALE GENOMIC DNA]</scope>
    <source>
        <strain evidence="9">NRRL Y-17796</strain>
    </source>
</reference>
<dbReference type="Proteomes" id="UP000095023">
    <property type="component" value="Unassembled WGS sequence"/>
</dbReference>